<dbReference type="PRINTS" id="PR01302">
    <property type="entry name" value="TYPE3IMPPROT"/>
</dbReference>
<comment type="similarity">
    <text evidence="1 12">Belongs to the FliP/MopC/SpaP family.</text>
</comment>
<dbReference type="InterPro" id="IPR005837">
    <property type="entry name" value="FliP"/>
</dbReference>
<keyword evidence="6 12" id="KW-1005">Bacterial flagellum biogenesis</keyword>
<evidence type="ECO:0000256" key="8">
    <source>
        <dbReference type="ARBA" id="ARBA00022989"/>
    </source>
</evidence>
<protein>
    <recommendedName>
        <fullName evidence="2 12">Flagellar biosynthetic protein FliP</fullName>
    </recommendedName>
</protein>
<dbReference type="RefSeq" id="WP_147618134.1">
    <property type="nucleotide sequence ID" value="NZ_JACOQH010000002.1"/>
</dbReference>
<feature type="chain" id="PRO_5045951889" description="Flagellar biosynthetic protein FliP" evidence="14">
    <location>
        <begin position="35"/>
        <end position="294"/>
    </location>
</feature>
<evidence type="ECO:0000313" key="16">
    <source>
        <dbReference type="Proteomes" id="UP000621540"/>
    </source>
</evidence>
<comment type="caution">
    <text evidence="15">The sequence shown here is derived from an EMBL/GenBank/DDBJ whole genome shotgun (WGS) entry which is preliminary data.</text>
</comment>
<feature type="transmembrane region" description="Helical" evidence="12">
    <location>
        <begin position="130"/>
        <end position="149"/>
    </location>
</feature>
<keyword evidence="15" id="KW-0966">Cell projection</keyword>
<evidence type="ECO:0000256" key="14">
    <source>
        <dbReference type="SAM" id="SignalP"/>
    </source>
</evidence>
<comment type="subcellular location">
    <subcellularLocation>
        <location evidence="12">Cell membrane</location>
        <topology evidence="12">Multi-pass membrane protein</topology>
    </subcellularLocation>
    <subcellularLocation>
        <location evidence="12">Bacterial flagellum basal body</location>
    </subcellularLocation>
</comment>
<keyword evidence="15" id="KW-0969">Cilium</keyword>
<keyword evidence="8 12" id="KW-1133">Transmembrane helix</keyword>
<feature type="signal peptide" evidence="14">
    <location>
        <begin position="1"/>
        <end position="34"/>
    </location>
</feature>
<keyword evidence="16" id="KW-1185">Reference proteome</keyword>
<evidence type="ECO:0000256" key="12">
    <source>
        <dbReference type="RuleBase" id="RU362069"/>
    </source>
</evidence>
<evidence type="ECO:0000313" key="15">
    <source>
        <dbReference type="EMBL" id="MBC5753073.1"/>
    </source>
</evidence>
<keyword evidence="14" id="KW-0732">Signal</keyword>
<feature type="transmembrane region" description="Helical" evidence="12">
    <location>
        <begin position="267"/>
        <end position="286"/>
    </location>
</feature>
<dbReference type="EMBL" id="JACOQH010000002">
    <property type="protein sequence ID" value="MBC5753073.1"/>
    <property type="molecule type" value="Genomic_DNA"/>
</dbReference>
<evidence type="ECO:0000256" key="5">
    <source>
        <dbReference type="ARBA" id="ARBA00022692"/>
    </source>
</evidence>
<dbReference type="PANTHER" id="PTHR30587:SF0">
    <property type="entry name" value="FLAGELLAR BIOSYNTHETIC PROTEIN FLIP"/>
    <property type="match status" value="1"/>
</dbReference>
<evidence type="ECO:0000256" key="3">
    <source>
        <dbReference type="ARBA" id="ARBA00022448"/>
    </source>
</evidence>
<evidence type="ECO:0000256" key="6">
    <source>
        <dbReference type="ARBA" id="ARBA00022795"/>
    </source>
</evidence>
<keyword evidence="9 12" id="KW-0472">Membrane</keyword>
<evidence type="ECO:0000256" key="4">
    <source>
        <dbReference type="ARBA" id="ARBA00022475"/>
    </source>
</evidence>
<dbReference type="PRINTS" id="PR00951">
    <property type="entry name" value="FLGBIOSNFLIP"/>
</dbReference>
<dbReference type="InterPro" id="IPR005838">
    <property type="entry name" value="T3SS_IM_P"/>
</dbReference>
<dbReference type="NCBIfam" id="NF009438">
    <property type="entry name" value="PRK12797.1"/>
    <property type="match status" value="1"/>
</dbReference>
<sequence length="294" mass="32206">MSKLKKIYCAVSFAFAALMICAALLLSHPGIVRAASTETASGRDAEDIGSLNVTSTPGEGEKSTSDNNNGLHIIYNNDEGSVSADIKIFLVITIIALAPSILIMLTSYTRIIIVLHFLRSAIGTQTSPPNQVLIGLALFLTIFIMQPVFTQVNENAIKPLDAGEITQEEAFEAGMEPIREFMFGQTQRKDINMFCEIAQISYDPGADLDQIKADIPNSVLIPSFIISELRTAFIIGFLIYIPFIVIDMVVASVLMSMGMMMLPPTTISLPFKILLFILADGWDLVIKNLVQTFY</sequence>
<dbReference type="PANTHER" id="PTHR30587">
    <property type="entry name" value="FLAGELLAR BIOSYNTHETIC PROTEIN FLIP"/>
    <property type="match status" value="1"/>
</dbReference>
<organism evidence="15 16">
    <name type="scientific">Roseburia yibonii</name>
    <dbReference type="NCBI Taxonomy" id="2763063"/>
    <lineage>
        <taxon>Bacteria</taxon>
        <taxon>Bacillati</taxon>
        <taxon>Bacillota</taxon>
        <taxon>Clostridia</taxon>
        <taxon>Lachnospirales</taxon>
        <taxon>Lachnospiraceae</taxon>
        <taxon>Roseburia</taxon>
    </lineage>
</organism>
<evidence type="ECO:0000256" key="13">
    <source>
        <dbReference type="SAM" id="MobiDB-lite"/>
    </source>
</evidence>
<comment type="function">
    <text evidence="12">Plays a role in the flagellum-specific transport system.</text>
</comment>
<keyword evidence="15" id="KW-0282">Flagellum</keyword>
<feature type="transmembrane region" description="Helical" evidence="12">
    <location>
        <begin position="88"/>
        <end position="118"/>
    </location>
</feature>
<keyword evidence="3 12" id="KW-0813">Transport</keyword>
<keyword evidence="7 12" id="KW-0653">Protein transport</keyword>
<name>A0ABR7I880_9FIRM</name>
<dbReference type="NCBIfam" id="TIGR01103">
    <property type="entry name" value="fliP"/>
    <property type="match status" value="1"/>
</dbReference>
<accession>A0ABR7I880</accession>
<evidence type="ECO:0000256" key="10">
    <source>
        <dbReference type="ARBA" id="ARBA00023143"/>
    </source>
</evidence>
<dbReference type="PROSITE" id="PS01061">
    <property type="entry name" value="FLIP_2"/>
    <property type="match status" value="1"/>
</dbReference>
<feature type="region of interest" description="Disordered" evidence="13">
    <location>
        <begin position="47"/>
        <end position="68"/>
    </location>
</feature>
<evidence type="ECO:0000256" key="7">
    <source>
        <dbReference type="ARBA" id="ARBA00022927"/>
    </source>
</evidence>
<dbReference type="Pfam" id="PF00813">
    <property type="entry name" value="FliP"/>
    <property type="match status" value="1"/>
</dbReference>
<evidence type="ECO:0000256" key="1">
    <source>
        <dbReference type="ARBA" id="ARBA00006257"/>
    </source>
</evidence>
<keyword evidence="11 12" id="KW-1006">Bacterial flagellum protein export</keyword>
<evidence type="ECO:0000256" key="11">
    <source>
        <dbReference type="ARBA" id="ARBA00023225"/>
    </source>
</evidence>
<feature type="transmembrane region" description="Helical" evidence="12">
    <location>
        <begin position="232"/>
        <end position="255"/>
    </location>
</feature>
<evidence type="ECO:0000256" key="2">
    <source>
        <dbReference type="ARBA" id="ARBA00021714"/>
    </source>
</evidence>
<keyword evidence="5 12" id="KW-0812">Transmembrane</keyword>
<gene>
    <name evidence="12 15" type="primary">fliP</name>
    <name evidence="15" type="ORF">H8Z76_03360</name>
</gene>
<proteinExistence type="inferred from homology"/>
<reference evidence="15 16" key="1">
    <citation type="submission" date="2020-08" db="EMBL/GenBank/DDBJ databases">
        <title>Genome public.</title>
        <authorList>
            <person name="Liu C."/>
            <person name="Sun Q."/>
        </authorList>
    </citation>
    <scope>NUCLEOTIDE SEQUENCE [LARGE SCALE GENOMIC DNA]</scope>
    <source>
        <strain evidence="15 16">BX0805</strain>
    </source>
</reference>
<evidence type="ECO:0000256" key="9">
    <source>
        <dbReference type="ARBA" id="ARBA00023136"/>
    </source>
</evidence>
<dbReference type="Proteomes" id="UP000621540">
    <property type="component" value="Unassembled WGS sequence"/>
</dbReference>
<keyword evidence="10" id="KW-0975">Bacterial flagellum</keyword>
<keyword evidence="4 12" id="KW-1003">Cell membrane</keyword>